<proteinExistence type="inferred from homology"/>
<feature type="transmembrane region" description="Helical" evidence="10">
    <location>
        <begin position="122"/>
        <end position="140"/>
    </location>
</feature>
<evidence type="ECO:0000313" key="22">
    <source>
        <dbReference type="Proteomes" id="UP000283297"/>
    </source>
</evidence>
<dbReference type="GO" id="GO:0008654">
    <property type="term" value="P:phospholipid biosynthetic process"/>
    <property type="evidence" value="ECO:0007669"/>
    <property type="project" value="UniProtKB-UniRule"/>
</dbReference>
<dbReference type="Pfam" id="PF02660">
    <property type="entry name" value="G3P_acyltransf"/>
    <property type="match status" value="1"/>
</dbReference>
<dbReference type="NCBIfam" id="TIGR00023">
    <property type="entry name" value="glycerol-3-phosphate 1-O-acyltransferase PlsY"/>
    <property type="match status" value="1"/>
</dbReference>
<dbReference type="EMBL" id="QRKN01000013">
    <property type="protein sequence ID" value="RHI19146.1"/>
    <property type="molecule type" value="Genomic_DNA"/>
</dbReference>
<comment type="similarity">
    <text evidence="10">Belongs to the PlsY family.</text>
</comment>
<evidence type="ECO:0000313" key="15">
    <source>
        <dbReference type="EMBL" id="RGZ93288.1"/>
    </source>
</evidence>
<dbReference type="AlphaFoldDB" id="A0A2U2EJI6"/>
<feature type="transmembrane region" description="Helical" evidence="10">
    <location>
        <begin position="178"/>
        <end position="195"/>
    </location>
</feature>
<feature type="transmembrane region" description="Helical" evidence="10">
    <location>
        <begin position="90"/>
        <end position="110"/>
    </location>
</feature>
<sequence length="217" mass="23574">MSKMILARILALVVGYFFGTFQTGYFYGKAHGIDVREHGSGNSGTTNTLRTLGWKAGAVTFFGDLFKAIIAVLIFYFIYRNTYPQAVKCIELYAGFGAVLGHNFPFFLSFKGGKGIACTSGVILAVCPIAAPICLVLFILAVAITRYVSLGSILVVISFLIQAIVFNHMGLLGVSGNYAVEFDILAACFTAMAIWRHRANIKRLLSGTENKFGQKAK</sequence>
<protein>
    <recommendedName>
        <fullName evidence="10">Glycerol-3-phosphate acyltransferase</fullName>
    </recommendedName>
    <alternativeName>
        <fullName evidence="10">Acyl-PO4 G3P acyltransferase</fullName>
    </alternativeName>
    <alternativeName>
        <fullName evidence="10">Acyl-phosphate--glycerol-3-phosphate acyltransferase</fullName>
    </alternativeName>
    <alternativeName>
        <fullName evidence="10">G3P acyltransferase</fullName>
        <shortName evidence="10">GPAT</shortName>
        <ecNumber evidence="10">2.3.1.275</ecNumber>
    </alternativeName>
    <alternativeName>
        <fullName evidence="10">Lysophosphatidic acid synthase</fullName>
        <shortName evidence="10">LPA synthase</shortName>
    </alternativeName>
</protein>
<comment type="subcellular location">
    <subcellularLocation>
        <location evidence="10">Cell membrane</location>
        <topology evidence="10">Multi-pass membrane protein</topology>
    </subcellularLocation>
</comment>
<gene>
    <name evidence="10 12" type="primary">plsY</name>
    <name evidence="18" type="ORF">DW028_03045</name>
    <name evidence="17" type="ORF">DW172_13095</name>
    <name evidence="16" type="ORF">DW753_09310</name>
    <name evidence="15" type="ORF">DW967_06880</name>
    <name evidence="14" type="ORF">DWX06_10080</name>
    <name evidence="13" type="ORF">DXB99_04260</name>
    <name evidence="12" type="ORF">DXC13_10765</name>
    <name evidence="11" type="ORF">LD38_03470</name>
</gene>
<dbReference type="GO" id="GO:0043772">
    <property type="term" value="F:acyl-phosphate glycerol-3-phosphate acyltransferase activity"/>
    <property type="evidence" value="ECO:0007669"/>
    <property type="project" value="UniProtKB-UniRule"/>
</dbReference>
<evidence type="ECO:0000313" key="18">
    <source>
        <dbReference type="EMBL" id="RHL31399.1"/>
    </source>
</evidence>
<evidence type="ECO:0000313" key="19">
    <source>
        <dbReference type="Proteomes" id="UP000245905"/>
    </source>
</evidence>
<comment type="catalytic activity">
    <reaction evidence="10">
        <text>an acyl phosphate + sn-glycerol 3-phosphate = a 1-acyl-sn-glycero-3-phosphate + phosphate</text>
        <dbReference type="Rhea" id="RHEA:34075"/>
        <dbReference type="ChEBI" id="CHEBI:43474"/>
        <dbReference type="ChEBI" id="CHEBI:57597"/>
        <dbReference type="ChEBI" id="CHEBI:57970"/>
        <dbReference type="ChEBI" id="CHEBI:59918"/>
        <dbReference type="EC" id="2.3.1.275"/>
    </reaction>
</comment>
<keyword evidence="4 10" id="KW-0812">Transmembrane</keyword>
<evidence type="ECO:0000313" key="23">
    <source>
        <dbReference type="Proteomes" id="UP000283721"/>
    </source>
</evidence>
<evidence type="ECO:0000313" key="20">
    <source>
        <dbReference type="Proteomes" id="UP000260717"/>
    </source>
</evidence>
<organism evidence="11 19">
    <name type="scientific">Agathobacter rectalis</name>
    <dbReference type="NCBI Taxonomy" id="39491"/>
    <lineage>
        <taxon>Bacteria</taxon>
        <taxon>Bacillati</taxon>
        <taxon>Bacillota</taxon>
        <taxon>Clostridia</taxon>
        <taxon>Lachnospirales</taxon>
        <taxon>Lachnospiraceae</taxon>
        <taxon>Agathobacter</taxon>
    </lineage>
</organism>
<dbReference type="EMBL" id="QSTP01000002">
    <property type="protein sequence ID" value="RGM73335.1"/>
    <property type="molecule type" value="Genomic_DNA"/>
</dbReference>
<dbReference type="EMBL" id="QSES01000011">
    <property type="protein sequence ID" value="RGZ93288.1"/>
    <property type="molecule type" value="Genomic_DNA"/>
</dbReference>
<dbReference type="GO" id="GO:0005886">
    <property type="term" value="C:plasma membrane"/>
    <property type="evidence" value="ECO:0007669"/>
    <property type="project" value="UniProtKB-SubCell"/>
</dbReference>
<evidence type="ECO:0000256" key="7">
    <source>
        <dbReference type="ARBA" id="ARBA00023136"/>
    </source>
</evidence>
<dbReference type="Proteomes" id="UP000283721">
    <property type="component" value="Unassembled WGS sequence"/>
</dbReference>
<dbReference type="EMBL" id="QSKC01000010">
    <property type="protein sequence ID" value="RHE31826.1"/>
    <property type="molecule type" value="Genomic_DNA"/>
</dbReference>
<evidence type="ECO:0000256" key="1">
    <source>
        <dbReference type="ARBA" id="ARBA00022475"/>
    </source>
</evidence>
<dbReference type="EMBL" id="JRFS01000003">
    <property type="protein sequence ID" value="PWE84676.1"/>
    <property type="molecule type" value="Genomic_DNA"/>
</dbReference>
<feature type="transmembrane region" description="Helical" evidence="10">
    <location>
        <begin position="56"/>
        <end position="78"/>
    </location>
</feature>
<feature type="transmembrane region" description="Helical" evidence="10">
    <location>
        <begin position="147"/>
        <end position="166"/>
    </location>
</feature>
<dbReference type="EMBL" id="QRON01000001">
    <property type="protein sequence ID" value="RHL31399.1"/>
    <property type="molecule type" value="Genomic_DNA"/>
</dbReference>
<evidence type="ECO:0000313" key="16">
    <source>
        <dbReference type="EMBL" id="RHE31826.1"/>
    </source>
</evidence>
<dbReference type="UniPathway" id="UPA00085"/>
<keyword evidence="5 10" id="KW-1133">Transmembrane helix</keyword>
<evidence type="ECO:0000256" key="9">
    <source>
        <dbReference type="ARBA" id="ARBA00023264"/>
    </source>
</evidence>
<comment type="pathway">
    <text evidence="10">Lipid metabolism; phospholipid metabolism.</text>
</comment>
<dbReference type="EC" id="2.3.1.275" evidence="10"/>
<keyword evidence="2 10" id="KW-0444">Lipid biosynthesis</keyword>
<evidence type="ECO:0000313" key="12">
    <source>
        <dbReference type="EMBL" id="RGM47276.1"/>
    </source>
</evidence>
<keyword evidence="6 10" id="KW-0443">Lipid metabolism</keyword>
<evidence type="ECO:0000256" key="5">
    <source>
        <dbReference type="ARBA" id="ARBA00022989"/>
    </source>
</evidence>
<keyword evidence="1 10" id="KW-1003">Cell membrane</keyword>
<reference evidence="11 19" key="1">
    <citation type="submission" date="2014-09" db="EMBL/GenBank/DDBJ databases">
        <title>Butyrate-producing bacteria isolated from human gut.</title>
        <authorList>
            <person name="Zhang Q."/>
            <person name="Zhao L."/>
        </authorList>
    </citation>
    <scope>NUCLEOTIDE SEQUENCE [LARGE SCALE GENOMIC DNA]</scope>
    <source>
        <strain evidence="11 19">R22</strain>
    </source>
</reference>
<reference evidence="20 21" key="2">
    <citation type="submission" date="2018-08" db="EMBL/GenBank/DDBJ databases">
        <title>A genome reference for cultivated species of the human gut microbiota.</title>
        <authorList>
            <person name="Zou Y."/>
            <person name="Xue W."/>
            <person name="Luo G."/>
        </authorList>
    </citation>
    <scope>NUCLEOTIDE SEQUENCE [LARGE SCALE GENOMIC DNA]</scope>
    <source>
        <strain evidence="14 24">AF18-16LB</strain>
        <strain evidence="18 22">AF38-24</strain>
        <strain evidence="17 26">AM16-11</strain>
        <strain evidence="16 25">AM29-10</strain>
        <strain evidence="15 23">AM47-6BH</strain>
        <strain evidence="13 21">OM07-13</strain>
        <strain evidence="12 20">OM08-12AT</strain>
    </source>
</reference>
<dbReference type="HAMAP" id="MF_01043">
    <property type="entry name" value="PlsY"/>
    <property type="match status" value="1"/>
</dbReference>
<dbReference type="Proteomes" id="UP000260758">
    <property type="component" value="Unassembled WGS sequence"/>
</dbReference>
<comment type="function">
    <text evidence="10">Catalyzes the transfer of an acyl group from acyl-phosphate (acyl-PO(4)) to glycerol-3-phosphate (G3P) to form lysophosphatidic acid (LPA). This enzyme utilizes acyl-phosphate as fatty acyl donor, but not acyl-CoA or acyl-ACP.</text>
</comment>
<comment type="caution">
    <text evidence="11">The sequence shown here is derived from an EMBL/GenBank/DDBJ whole genome shotgun (WGS) entry which is preliminary data.</text>
</comment>
<evidence type="ECO:0000256" key="8">
    <source>
        <dbReference type="ARBA" id="ARBA00023209"/>
    </source>
</evidence>
<evidence type="ECO:0000256" key="2">
    <source>
        <dbReference type="ARBA" id="ARBA00022516"/>
    </source>
</evidence>
<evidence type="ECO:0000256" key="3">
    <source>
        <dbReference type="ARBA" id="ARBA00022679"/>
    </source>
</evidence>
<dbReference type="Proteomes" id="UP000285290">
    <property type="component" value="Unassembled WGS sequence"/>
</dbReference>
<keyword evidence="7 10" id="KW-0472">Membrane</keyword>
<dbReference type="Proteomes" id="UP000283297">
    <property type="component" value="Unassembled WGS sequence"/>
</dbReference>
<evidence type="ECO:0000256" key="10">
    <source>
        <dbReference type="HAMAP-Rule" id="MF_01043"/>
    </source>
</evidence>
<dbReference type="EMBL" id="QSTI01000017">
    <property type="protein sequence ID" value="RGM47276.1"/>
    <property type="molecule type" value="Genomic_DNA"/>
</dbReference>
<keyword evidence="9 10" id="KW-1208">Phospholipid metabolism</keyword>
<accession>A0A2U2EJI6</accession>
<dbReference type="Proteomes" id="UP000245905">
    <property type="component" value="Unassembled WGS sequence"/>
</dbReference>
<dbReference type="Proteomes" id="UP000260717">
    <property type="component" value="Unassembled WGS sequence"/>
</dbReference>
<evidence type="ECO:0000256" key="4">
    <source>
        <dbReference type="ARBA" id="ARBA00022692"/>
    </source>
</evidence>
<evidence type="ECO:0000256" key="6">
    <source>
        <dbReference type="ARBA" id="ARBA00023098"/>
    </source>
</evidence>
<dbReference type="PANTHER" id="PTHR30309">
    <property type="entry name" value="INNER MEMBRANE PROTEIN YGIH"/>
    <property type="match status" value="1"/>
</dbReference>
<evidence type="ECO:0000313" key="13">
    <source>
        <dbReference type="EMBL" id="RGM73335.1"/>
    </source>
</evidence>
<dbReference type="RefSeq" id="WP_109257353.1">
    <property type="nucleotide sequence ID" value="NZ_JAQDCR010000016.1"/>
</dbReference>
<evidence type="ECO:0000313" key="17">
    <source>
        <dbReference type="EMBL" id="RHI19146.1"/>
    </source>
</evidence>
<comment type="subunit">
    <text evidence="10">Probably interacts with PlsX.</text>
</comment>
<keyword evidence="11" id="KW-0012">Acyltransferase</keyword>
<dbReference type="InterPro" id="IPR003811">
    <property type="entry name" value="G3P_acylTferase_PlsY"/>
</dbReference>
<evidence type="ECO:0000313" key="26">
    <source>
        <dbReference type="Proteomes" id="UP000285865"/>
    </source>
</evidence>
<dbReference type="Proteomes" id="UP000284296">
    <property type="component" value="Unassembled WGS sequence"/>
</dbReference>
<keyword evidence="3 10" id="KW-0808">Transferase</keyword>
<dbReference type="SMART" id="SM01207">
    <property type="entry name" value="G3P_acyltransf"/>
    <property type="match status" value="1"/>
</dbReference>
<evidence type="ECO:0000313" key="14">
    <source>
        <dbReference type="EMBL" id="RGT80461.1"/>
    </source>
</evidence>
<evidence type="ECO:0000313" key="11">
    <source>
        <dbReference type="EMBL" id="PWE84676.1"/>
    </source>
</evidence>
<evidence type="ECO:0000313" key="24">
    <source>
        <dbReference type="Proteomes" id="UP000284296"/>
    </source>
</evidence>
<name>A0A2U2EJI6_9FIRM</name>
<evidence type="ECO:0000313" key="25">
    <source>
        <dbReference type="Proteomes" id="UP000285290"/>
    </source>
</evidence>
<keyword evidence="8 10" id="KW-0594">Phospholipid biosynthesis</keyword>
<dbReference type="Proteomes" id="UP000285865">
    <property type="component" value="Unassembled WGS sequence"/>
</dbReference>
<dbReference type="PANTHER" id="PTHR30309:SF0">
    <property type="entry name" value="GLYCEROL-3-PHOSPHATE ACYLTRANSFERASE-RELATED"/>
    <property type="match status" value="1"/>
</dbReference>
<dbReference type="EMBL" id="QRXG01000016">
    <property type="protein sequence ID" value="RGT80461.1"/>
    <property type="molecule type" value="Genomic_DNA"/>
</dbReference>
<evidence type="ECO:0000313" key="21">
    <source>
        <dbReference type="Proteomes" id="UP000260758"/>
    </source>
</evidence>